<organism evidence="1 2">
    <name type="scientific">Corynespora cassiicola Philippines</name>
    <dbReference type="NCBI Taxonomy" id="1448308"/>
    <lineage>
        <taxon>Eukaryota</taxon>
        <taxon>Fungi</taxon>
        <taxon>Dikarya</taxon>
        <taxon>Ascomycota</taxon>
        <taxon>Pezizomycotina</taxon>
        <taxon>Dothideomycetes</taxon>
        <taxon>Pleosporomycetidae</taxon>
        <taxon>Pleosporales</taxon>
        <taxon>Corynesporascaceae</taxon>
        <taxon>Corynespora</taxon>
    </lineage>
</organism>
<dbReference type="EMBL" id="KZ678149">
    <property type="protein sequence ID" value="PSN60414.1"/>
    <property type="molecule type" value="Genomic_DNA"/>
</dbReference>
<sequence length="149" mass="15713">MRCCDVRDADESVFVGVGDAEEACKGALAGGREAGDAGVGRDEGFVVGDQFKGEGVAGGEVEERGWCDASADLVFEEGGIVFREQLEGSFVEGEAVFLDTEVVAGGWLESWTFIVSEEGILGLPDYDDAGEAKALNLLLEVWINVLSSL</sequence>
<dbReference type="AlphaFoldDB" id="A0A2T2N4R9"/>
<proteinExistence type="predicted"/>
<dbReference type="Proteomes" id="UP000240883">
    <property type="component" value="Unassembled WGS sequence"/>
</dbReference>
<reference evidence="1 2" key="1">
    <citation type="journal article" date="2018" name="Front. Microbiol.">
        <title>Genome-Wide Analysis of Corynespora cassiicola Leaf Fall Disease Putative Effectors.</title>
        <authorList>
            <person name="Lopez D."/>
            <person name="Ribeiro S."/>
            <person name="Label P."/>
            <person name="Fumanal B."/>
            <person name="Venisse J.S."/>
            <person name="Kohler A."/>
            <person name="de Oliveira R.R."/>
            <person name="Labutti K."/>
            <person name="Lipzen A."/>
            <person name="Lail K."/>
            <person name="Bauer D."/>
            <person name="Ohm R.A."/>
            <person name="Barry K.W."/>
            <person name="Spatafora J."/>
            <person name="Grigoriev I.V."/>
            <person name="Martin F.M."/>
            <person name="Pujade-Renaud V."/>
        </authorList>
    </citation>
    <scope>NUCLEOTIDE SEQUENCE [LARGE SCALE GENOMIC DNA]</scope>
    <source>
        <strain evidence="1 2">Philippines</strain>
    </source>
</reference>
<gene>
    <name evidence="1" type="ORF">BS50DRAFT_593852</name>
</gene>
<name>A0A2T2N4R9_CORCC</name>
<keyword evidence="2" id="KW-1185">Reference proteome</keyword>
<accession>A0A2T2N4R9</accession>
<evidence type="ECO:0000313" key="1">
    <source>
        <dbReference type="EMBL" id="PSN60414.1"/>
    </source>
</evidence>
<protein>
    <submittedName>
        <fullName evidence="1">Uncharacterized protein</fullName>
    </submittedName>
</protein>
<evidence type="ECO:0000313" key="2">
    <source>
        <dbReference type="Proteomes" id="UP000240883"/>
    </source>
</evidence>